<protein>
    <submittedName>
        <fullName evidence="4">PRC-barrel domain protein</fullName>
    </submittedName>
</protein>
<dbReference type="AlphaFoldDB" id="B8IKR1"/>
<dbReference type="SUPFAM" id="SSF50346">
    <property type="entry name" value="PRC-barrel domain"/>
    <property type="match status" value="1"/>
</dbReference>
<dbReference type="OrthoDB" id="7994716at2"/>
<keyword evidence="2" id="KW-0732">Signal</keyword>
<organism evidence="4 5">
    <name type="scientific">Methylobacterium nodulans (strain LMG 21967 / CNCM I-2342 / ORS 2060)</name>
    <dbReference type="NCBI Taxonomy" id="460265"/>
    <lineage>
        <taxon>Bacteria</taxon>
        <taxon>Pseudomonadati</taxon>
        <taxon>Pseudomonadota</taxon>
        <taxon>Alphaproteobacteria</taxon>
        <taxon>Hyphomicrobiales</taxon>
        <taxon>Methylobacteriaceae</taxon>
        <taxon>Methylobacterium</taxon>
    </lineage>
</organism>
<dbReference type="STRING" id="460265.Mnod_1267"/>
<keyword evidence="5" id="KW-1185">Reference proteome</keyword>
<dbReference type="PANTHER" id="PTHR36505:SF1">
    <property type="entry name" value="BLR1072 PROTEIN"/>
    <property type="match status" value="1"/>
</dbReference>
<dbReference type="Proteomes" id="UP000008207">
    <property type="component" value="Chromosome"/>
</dbReference>
<feature type="domain" description="PRC-barrel" evidence="3">
    <location>
        <begin position="41"/>
        <end position="98"/>
    </location>
</feature>
<dbReference type="Gene3D" id="2.30.30.240">
    <property type="entry name" value="PRC-barrel domain"/>
    <property type="match status" value="1"/>
</dbReference>
<evidence type="ECO:0000259" key="3">
    <source>
        <dbReference type="Pfam" id="PF05239"/>
    </source>
</evidence>
<dbReference type="RefSeq" id="WP_015927964.1">
    <property type="nucleotide sequence ID" value="NC_011894.1"/>
</dbReference>
<dbReference type="Pfam" id="PF05239">
    <property type="entry name" value="PRC"/>
    <property type="match status" value="1"/>
</dbReference>
<name>B8IKR1_METNO</name>
<dbReference type="EMBL" id="CP001349">
    <property type="protein sequence ID" value="ACL56268.1"/>
    <property type="molecule type" value="Genomic_DNA"/>
</dbReference>
<dbReference type="KEGG" id="mno:Mnod_1267"/>
<feature type="region of interest" description="Disordered" evidence="1">
    <location>
        <begin position="105"/>
        <end position="172"/>
    </location>
</feature>
<accession>B8IKR1</accession>
<evidence type="ECO:0000256" key="1">
    <source>
        <dbReference type="SAM" id="MobiDB-lite"/>
    </source>
</evidence>
<feature type="chain" id="PRO_5002874165" evidence="2">
    <location>
        <begin position="28"/>
        <end position="211"/>
    </location>
</feature>
<feature type="signal peptide" evidence="2">
    <location>
        <begin position="1"/>
        <end position="27"/>
    </location>
</feature>
<gene>
    <name evidence="4" type="ordered locus">Mnod_1267</name>
</gene>
<dbReference type="InterPro" id="IPR011033">
    <property type="entry name" value="PRC_barrel-like_sf"/>
</dbReference>
<evidence type="ECO:0000313" key="5">
    <source>
        <dbReference type="Proteomes" id="UP000008207"/>
    </source>
</evidence>
<dbReference type="eggNOG" id="COG1873">
    <property type="taxonomic scope" value="Bacteria"/>
</dbReference>
<reference evidence="4 5" key="1">
    <citation type="submission" date="2009-01" db="EMBL/GenBank/DDBJ databases">
        <title>Complete sequence of chromosome of Methylobacterium nodulans ORS 2060.</title>
        <authorList>
            <consortium name="US DOE Joint Genome Institute"/>
            <person name="Lucas S."/>
            <person name="Copeland A."/>
            <person name="Lapidus A."/>
            <person name="Glavina del Rio T."/>
            <person name="Dalin E."/>
            <person name="Tice H."/>
            <person name="Bruce D."/>
            <person name="Goodwin L."/>
            <person name="Pitluck S."/>
            <person name="Sims D."/>
            <person name="Brettin T."/>
            <person name="Detter J.C."/>
            <person name="Han C."/>
            <person name="Larimer F."/>
            <person name="Land M."/>
            <person name="Hauser L."/>
            <person name="Kyrpides N."/>
            <person name="Ivanova N."/>
            <person name="Marx C.J."/>
            <person name="Richardson P."/>
        </authorList>
    </citation>
    <scope>NUCLEOTIDE SEQUENCE [LARGE SCALE GENOMIC DNA]</scope>
    <source>
        <strain evidence="5">LMG 21967 / CNCM I-2342 / ORS 2060</strain>
    </source>
</reference>
<dbReference type="HOGENOM" id="CLU_1287600_0_0_5"/>
<dbReference type="PANTHER" id="PTHR36505">
    <property type="entry name" value="BLR1072 PROTEIN"/>
    <property type="match status" value="1"/>
</dbReference>
<sequence>MTILICTIRIRTLALAAALLATGPVAAQDANTLVLREAPEGAMRVTKITGVGVVGQDHVRVGEIEDLLVDADGRVRAVVIGVGGFLGIGEKKVAVPFDRLAWNTGAVTHEGPPSYTTPDRAPSEAEAKTAGPQTMPGAQNSDEVLATVQEKQSGGAATDTTGSVEASAQPRGRATVLVVGKSGGPIEAELRMTKAELEAAPAFTYEADTRK</sequence>
<dbReference type="InterPro" id="IPR027275">
    <property type="entry name" value="PRC-brl_dom"/>
</dbReference>
<evidence type="ECO:0000313" key="4">
    <source>
        <dbReference type="EMBL" id="ACL56268.1"/>
    </source>
</evidence>
<proteinExistence type="predicted"/>
<evidence type="ECO:0000256" key="2">
    <source>
        <dbReference type="SAM" id="SignalP"/>
    </source>
</evidence>